<dbReference type="Proteomes" id="UP000231586">
    <property type="component" value="Unassembled WGS sequence"/>
</dbReference>
<comment type="caution">
    <text evidence="8">The sequence shown here is derived from an EMBL/GenBank/DDBJ whole genome shotgun (WGS) entry which is preliminary data.</text>
</comment>
<evidence type="ECO:0000256" key="4">
    <source>
        <dbReference type="ARBA" id="ARBA00022989"/>
    </source>
</evidence>
<sequence>MSRRADPAPGPRLRPRRGSWRVALRYASRDARRHKGRTALVAIMVALPAGLGAAAAVLAGSTSDTASSRVAAELGPDSSVQASVAFIGPGTVTQDPTATQYGTSGESVAASDLFRTEDGAAETADTADVLPVSVADYERALAATLPDGDSLAPVLQQWDMSVAPTAHGALHRNVNAYQLATPEAGARFSLDAPLAAGQVAVSADVARDIDVQVGDEVSVTAADGEESVMRYDGHGAYTSGDRATTQIGRYTVAAVVPGDSSLVMGAAGPLDAPTAFDFWRGDQTPGSTRTSNLTWLVVGPRPVLWADITAANALGSTVFSRDVVLHPPADAVAAWNAANPESGVAVSATSMAVVAGAAVLGLLQGVLMIGPAFQVGARRAARDLALLAANGADSRTVRRAVLAGGLVVGTLASVTATSVGAAAAVAGLRAWSDIQPVVPWPWLGVFVLVGMVIALGAAWLPARRAARFDPVLVLAGRRADPPVRRRAGVVGGCLASIGITTALVGAATGQAVMLLVAGIVMAEVGLVVAAGAIVGRIGRLARHLPGTPRLALRDAARHRARTAPAVAAVLAATAAAVAGLVVSAAAAQHDRLTYLPEAATGTVLVGPLGGDGPGLSDADAAVVRQVVEKAGVTDGPLVPVQRVVHSAGAEWMGLGWSAVSAPGTDSYLGYSGLKSVVDDGSDLERLRLLGVPDPDRAAAALAAGRVVVPPGYVATDGTVEVTVYPPEGDAAEGTMPDPVVRHLPATAVGGLLDPPTNLPIMPPSVARSLDLSVGTGALAGRVRPGAWSTAVGDSLYADLLGAVDQSGRDNISATSVWEEEGHPEMSGDDGLALLLITVGALLVALAAAWIATALAGTESLPDLATLQAVGAPPRTRRTFAAAQSSVITITGAVLGAATGLVIGATVVIAQRERGAVPDPRWMVEVPWLWVAALVVSIPVLGALASWGVSRSRLPMTRRLDR</sequence>
<dbReference type="EMBL" id="PGTZ01000008">
    <property type="protein sequence ID" value="PJI93225.1"/>
    <property type="molecule type" value="Genomic_DNA"/>
</dbReference>
<dbReference type="GO" id="GO:0005886">
    <property type="term" value="C:plasma membrane"/>
    <property type="evidence" value="ECO:0007669"/>
    <property type="project" value="UniProtKB-SubCell"/>
</dbReference>
<evidence type="ECO:0000313" key="9">
    <source>
        <dbReference type="Proteomes" id="UP000231586"/>
    </source>
</evidence>
<feature type="domain" description="ABC3 transporter permease C-terminal" evidence="7">
    <location>
        <begin position="835"/>
        <end position="946"/>
    </location>
</feature>
<feature type="transmembrane region" description="Helical" evidence="6">
    <location>
        <begin position="831"/>
        <end position="851"/>
    </location>
</feature>
<feature type="transmembrane region" description="Helical" evidence="6">
    <location>
        <begin position="512"/>
        <end position="534"/>
    </location>
</feature>
<evidence type="ECO:0000256" key="5">
    <source>
        <dbReference type="ARBA" id="ARBA00023136"/>
    </source>
</evidence>
<dbReference type="RefSeq" id="WP_100349958.1">
    <property type="nucleotide sequence ID" value="NZ_PGTZ01000008.1"/>
</dbReference>
<accession>A0A2M8WQK9</accession>
<proteinExistence type="predicted"/>
<name>A0A2M8WQK9_9MICO</name>
<feature type="transmembrane region" description="Helical" evidence="6">
    <location>
        <begin position="351"/>
        <end position="373"/>
    </location>
</feature>
<evidence type="ECO:0000256" key="2">
    <source>
        <dbReference type="ARBA" id="ARBA00022475"/>
    </source>
</evidence>
<feature type="transmembrane region" description="Helical" evidence="6">
    <location>
        <begin position="400"/>
        <end position="428"/>
    </location>
</feature>
<keyword evidence="5 6" id="KW-0472">Membrane</keyword>
<feature type="transmembrane region" description="Helical" evidence="6">
    <location>
        <begin position="565"/>
        <end position="587"/>
    </location>
</feature>
<keyword evidence="4 6" id="KW-1133">Transmembrane helix</keyword>
<dbReference type="Pfam" id="PF02687">
    <property type="entry name" value="FtsX"/>
    <property type="match status" value="2"/>
</dbReference>
<evidence type="ECO:0000256" key="3">
    <source>
        <dbReference type="ARBA" id="ARBA00022692"/>
    </source>
</evidence>
<keyword evidence="9" id="KW-1185">Reference proteome</keyword>
<feature type="transmembrane region" description="Helical" evidence="6">
    <location>
        <begin position="886"/>
        <end position="908"/>
    </location>
</feature>
<dbReference type="InterPro" id="IPR003838">
    <property type="entry name" value="ABC3_permease_C"/>
</dbReference>
<evidence type="ECO:0000256" key="6">
    <source>
        <dbReference type="SAM" id="Phobius"/>
    </source>
</evidence>
<evidence type="ECO:0000256" key="1">
    <source>
        <dbReference type="ARBA" id="ARBA00004651"/>
    </source>
</evidence>
<feature type="transmembrane region" description="Helical" evidence="6">
    <location>
        <begin position="928"/>
        <end position="948"/>
    </location>
</feature>
<feature type="transmembrane region" description="Helical" evidence="6">
    <location>
        <begin position="487"/>
        <end position="506"/>
    </location>
</feature>
<dbReference type="OrthoDB" id="3405625at2"/>
<dbReference type="InterPro" id="IPR038766">
    <property type="entry name" value="Membrane_comp_ABC_pdt"/>
</dbReference>
<feature type="transmembrane region" description="Helical" evidence="6">
    <location>
        <begin position="440"/>
        <end position="460"/>
    </location>
</feature>
<keyword evidence="2" id="KW-1003">Cell membrane</keyword>
<protein>
    <submittedName>
        <fullName evidence="8">Putative ABC transport system permease protein</fullName>
    </submittedName>
</protein>
<dbReference type="PANTHER" id="PTHR30287:SF1">
    <property type="entry name" value="INNER MEMBRANE PROTEIN"/>
    <property type="match status" value="1"/>
</dbReference>
<organism evidence="8 9">
    <name type="scientific">Luteimicrobium subarcticum</name>
    <dbReference type="NCBI Taxonomy" id="620910"/>
    <lineage>
        <taxon>Bacteria</taxon>
        <taxon>Bacillati</taxon>
        <taxon>Actinomycetota</taxon>
        <taxon>Actinomycetes</taxon>
        <taxon>Micrococcales</taxon>
        <taxon>Luteimicrobium</taxon>
    </lineage>
</organism>
<dbReference type="AlphaFoldDB" id="A0A2M8WQK9"/>
<gene>
    <name evidence="8" type="ORF">CLV34_1790</name>
</gene>
<keyword evidence="3 6" id="KW-0812">Transmembrane</keyword>
<evidence type="ECO:0000313" key="8">
    <source>
        <dbReference type="EMBL" id="PJI93225.1"/>
    </source>
</evidence>
<evidence type="ECO:0000259" key="7">
    <source>
        <dbReference type="Pfam" id="PF02687"/>
    </source>
</evidence>
<dbReference type="PANTHER" id="PTHR30287">
    <property type="entry name" value="MEMBRANE COMPONENT OF PREDICTED ABC SUPERFAMILY METABOLITE UPTAKE TRANSPORTER"/>
    <property type="match status" value="1"/>
</dbReference>
<reference evidence="8 9" key="1">
    <citation type="submission" date="2017-11" db="EMBL/GenBank/DDBJ databases">
        <title>Genomic Encyclopedia of Archaeal and Bacterial Type Strains, Phase II (KMG-II): From Individual Species to Whole Genera.</title>
        <authorList>
            <person name="Goeker M."/>
        </authorList>
    </citation>
    <scope>NUCLEOTIDE SEQUENCE [LARGE SCALE GENOMIC DNA]</scope>
    <source>
        <strain evidence="8 9">DSM 22413</strain>
    </source>
</reference>
<comment type="subcellular location">
    <subcellularLocation>
        <location evidence="1">Cell membrane</location>
        <topology evidence="1">Multi-pass membrane protein</topology>
    </subcellularLocation>
</comment>
<feature type="domain" description="ABC3 transporter permease C-terminal" evidence="7">
    <location>
        <begin position="357"/>
        <end position="470"/>
    </location>
</feature>